<feature type="domain" description="DUF7008" evidence="5">
    <location>
        <begin position="188"/>
        <end position="559"/>
    </location>
</feature>
<dbReference type="Proteomes" id="UP001521150">
    <property type="component" value="Unassembled WGS sequence"/>
</dbReference>
<dbReference type="PANTHER" id="PTHR33841">
    <property type="entry name" value="DNA METHYLTRANSFERASE YEEA-RELATED"/>
    <property type="match status" value="1"/>
</dbReference>
<keyword evidence="7" id="KW-1185">Reference proteome</keyword>
<evidence type="ECO:0000313" key="6">
    <source>
        <dbReference type="EMBL" id="MCE7001656.1"/>
    </source>
</evidence>
<evidence type="ECO:0000259" key="5">
    <source>
        <dbReference type="Pfam" id="PF22654"/>
    </source>
</evidence>
<dbReference type="EMBL" id="JAJVCN010000001">
    <property type="protein sequence ID" value="MCE7001656.1"/>
    <property type="molecule type" value="Genomic_DNA"/>
</dbReference>
<organism evidence="6 7">
    <name type="scientific">Kibdelosporangium philippinense</name>
    <dbReference type="NCBI Taxonomy" id="211113"/>
    <lineage>
        <taxon>Bacteria</taxon>
        <taxon>Bacillati</taxon>
        <taxon>Actinomycetota</taxon>
        <taxon>Actinomycetes</taxon>
        <taxon>Pseudonocardiales</taxon>
        <taxon>Pseudonocardiaceae</taxon>
        <taxon>Kibdelosporangium</taxon>
    </lineage>
</organism>
<dbReference type="Pfam" id="PF22654">
    <property type="entry name" value="DUF7008"/>
    <property type="match status" value="1"/>
</dbReference>
<reference evidence="6 7" key="1">
    <citation type="submission" date="2021-12" db="EMBL/GenBank/DDBJ databases">
        <title>Genome sequence of Kibdelosporangium philippinense ATCC 49844.</title>
        <authorList>
            <person name="Fedorov E.A."/>
            <person name="Omeragic M."/>
            <person name="Shalygina K.F."/>
            <person name="Maclea K.S."/>
        </authorList>
    </citation>
    <scope>NUCLEOTIDE SEQUENCE [LARGE SCALE GENOMIC DNA]</scope>
    <source>
        <strain evidence="6 7">ATCC 49844</strain>
    </source>
</reference>
<dbReference type="EC" id="2.1.1.72" evidence="1"/>
<keyword evidence="2 6" id="KW-0489">Methyltransferase</keyword>
<accession>A0ABS8Z140</accession>
<dbReference type="GO" id="GO:0032259">
    <property type="term" value="P:methylation"/>
    <property type="evidence" value="ECO:0007669"/>
    <property type="project" value="UniProtKB-KW"/>
</dbReference>
<sequence length="568" mass="64993">MHPTIKKRLWAIRTELGNRATFSGGTYFSEGRPWYGWHQLPRDVDTSPMSIAYAFVATHNHFILDREVRLFNHAAPLIKLRIDASEEDHLALLGLLNSSAACFWLKEKSQEKGGAADARWARTYEFTGTTLKNFPLPMRLPSHRSRALDSLAKRLVDYLPQTVAQNEVPTHEALDAAQAEHECTRSMMIAHQEELDWEIYRLYGLIDEDLTYSGVLPCIKLGERAFEIVLARATESGKETAWFERHDSTPTSEIPEHWPTDYRELVQRRLSVIASNNKIRLLEQPEYKRRWAIQPWEKRVQAALKDWLLDRVEDRALWFDREGRPQPRSVSQLADVLARNEDFRIVLELWARRPDVPTVTALQDLLADQAVPFLAAHRYKPSGLEKRKAWVHTWELQRKEDAGELPLDPKTKLPDPPIPVPPKYKPADFAKPAYWEHRGKLDVPKERFILYPDANRETDPTPLLGWAGWDHAQQALALAAIMNERETEGWTDERIVPLIAGLAELQPWVRQWHGEVDPTYGVSLAAIIDEELAGRAQRAGKTLDDLAAWRPAATGRSRRSTTKNGGGA</sequence>
<dbReference type="PANTHER" id="PTHR33841:SF1">
    <property type="entry name" value="DNA METHYLTRANSFERASE A"/>
    <property type="match status" value="1"/>
</dbReference>
<name>A0ABS8Z140_9PSEU</name>
<dbReference type="InterPro" id="IPR050953">
    <property type="entry name" value="N4_N6_ade-DNA_methylase"/>
</dbReference>
<evidence type="ECO:0000256" key="1">
    <source>
        <dbReference type="ARBA" id="ARBA00011900"/>
    </source>
</evidence>
<gene>
    <name evidence="6" type="primary">pglX</name>
    <name evidence="6" type="ORF">LWC34_02190</name>
</gene>
<comment type="catalytic activity">
    <reaction evidence="4">
        <text>a 2'-deoxyadenosine in DNA + S-adenosyl-L-methionine = an N(6)-methyl-2'-deoxyadenosine in DNA + S-adenosyl-L-homocysteine + H(+)</text>
        <dbReference type="Rhea" id="RHEA:15197"/>
        <dbReference type="Rhea" id="RHEA-COMP:12418"/>
        <dbReference type="Rhea" id="RHEA-COMP:12419"/>
        <dbReference type="ChEBI" id="CHEBI:15378"/>
        <dbReference type="ChEBI" id="CHEBI:57856"/>
        <dbReference type="ChEBI" id="CHEBI:59789"/>
        <dbReference type="ChEBI" id="CHEBI:90615"/>
        <dbReference type="ChEBI" id="CHEBI:90616"/>
        <dbReference type="EC" id="2.1.1.72"/>
    </reaction>
</comment>
<evidence type="ECO:0000256" key="2">
    <source>
        <dbReference type="ARBA" id="ARBA00022603"/>
    </source>
</evidence>
<keyword evidence="3 6" id="KW-0808">Transferase</keyword>
<comment type="caution">
    <text evidence="6">The sequence shown here is derived from an EMBL/GenBank/DDBJ whole genome shotgun (WGS) entry which is preliminary data.</text>
</comment>
<evidence type="ECO:0000313" key="7">
    <source>
        <dbReference type="Proteomes" id="UP001521150"/>
    </source>
</evidence>
<dbReference type="NCBIfam" id="NF033451">
    <property type="entry name" value="BREX_2_MTaseX"/>
    <property type="match status" value="1"/>
</dbReference>
<protein>
    <recommendedName>
        <fullName evidence="1">site-specific DNA-methyltransferase (adenine-specific)</fullName>
        <ecNumber evidence="1">2.1.1.72</ecNumber>
    </recommendedName>
</protein>
<dbReference type="InterPro" id="IPR054277">
    <property type="entry name" value="DUF7008"/>
</dbReference>
<evidence type="ECO:0000256" key="3">
    <source>
        <dbReference type="ARBA" id="ARBA00022679"/>
    </source>
</evidence>
<evidence type="ECO:0000256" key="4">
    <source>
        <dbReference type="ARBA" id="ARBA00047942"/>
    </source>
</evidence>
<dbReference type="GO" id="GO:0009007">
    <property type="term" value="F:site-specific DNA-methyltransferase (adenine-specific) activity"/>
    <property type="evidence" value="ECO:0007669"/>
    <property type="project" value="UniProtKB-EC"/>
</dbReference>
<proteinExistence type="predicted"/>